<comment type="subcellular location">
    <subcellularLocation>
        <location evidence="1">Nucleus</location>
    </subcellularLocation>
</comment>
<evidence type="ECO:0000259" key="7">
    <source>
        <dbReference type="Pfam" id="PF14767"/>
    </source>
</evidence>
<keyword evidence="2" id="KW-0479">Metal-binding</keyword>
<sequence length="226" mass="26245">MEVAMRRRALYKGTAPPWKETYRQRCVERLKNSRSRLLDRYRQVGENNHCAMRGSLLVQEVMEQEFKALHPMNTNLPSLWRKDDFSQALDLLEDPDELTVLKEIEQELMLEEQSMIEEIEKVLAFEEKCFHSAIGLNAENQMVCPVCKRNNLTVAEHFIECQCGVHINIQLQAMTAQQLQSRLEDALTEHHSQCLYHPVFSVSTSLEGENNLFMSCRVCDTVMVIL</sequence>
<dbReference type="InterPro" id="IPR028159">
    <property type="entry name" value="RPA_interact_C_dom"/>
</dbReference>
<dbReference type="Pfam" id="PF14767">
    <property type="entry name" value="RPA_interact_M"/>
    <property type="match status" value="1"/>
</dbReference>
<dbReference type="Pfam" id="PF14768">
    <property type="entry name" value="RPA_interact_C"/>
    <property type="match status" value="1"/>
</dbReference>
<dbReference type="GeneID" id="115456804"/>
<gene>
    <name evidence="10" type="primary">RPAIN</name>
</gene>
<dbReference type="Pfam" id="PF14766">
    <property type="entry name" value="RPA_interact_N"/>
    <property type="match status" value="1"/>
</dbReference>
<evidence type="ECO:0000256" key="3">
    <source>
        <dbReference type="ARBA" id="ARBA00022771"/>
    </source>
</evidence>
<feature type="domain" description="RPA-interacting protein central" evidence="7">
    <location>
        <begin position="57"/>
        <end position="134"/>
    </location>
</feature>
<dbReference type="OrthoDB" id="435311at2759"/>
<protein>
    <submittedName>
        <fullName evidence="10">RPA-interacting protein</fullName>
    </submittedName>
</protein>
<evidence type="ECO:0000313" key="10">
    <source>
        <dbReference type="RefSeq" id="XP_030041973.1"/>
    </source>
</evidence>
<dbReference type="InterPro" id="IPR028156">
    <property type="entry name" value="RIP"/>
</dbReference>
<dbReference type="InParanoid" id="A0A6P7WNN0"/>
<dbReference type="PANTHER" id="PTHR31742">
    <property type="entry name" value="RPA-INTERACTING PROTEIN RPAIN"/>
    <property type="match status" value="1"/>
</dbReference>
<dbReference type="CTD" id="84268"/>
<evidence type="ECO:0000259" key="6">
    <source>
        <dbReference type="Pfam" id="PF14766"/>
    </source>
</evidence>
<keyword evidence="4" id="KW-0862">Zinc</keyword>
<dbReference type="InterPro" id="IPR028155">
    <property type="entry name" value="RPA_interact_central"/>
</dbReference>
<evidence type="ECO:0000313" key="9">
    <source>
        <dbReference type="Proteomes" id="UP000515156"/>
    </source>
</evidence>
<dbReference type="FunCoup" id="A0A6P7WNN0">
    <property type="interactions" value="3081"/>
</dbReference>
<accession>A0A6P7WNN0</accession>
<dbReference type="GO" id="GO:0008270">
    <property type="term" value="F:zinc ion binding"/>
    <property type="evidence" value="ECO:0007669"/>
    <property type="project" value="UniProtKB-KW"/>
</dbReference>
<evidence type="ECO:0000256" key="5">
    <source>
        <dbReference type="ARBA" id="ARBA00023242"/>
    </source>
</evidence>
<evidence type="ECO:0000256" key="4">
    <source>
        <dbReference type="ARBA" id="ARBA00022833"/>
    </source>
</evidence>
<keyword evidence="5" id="KW-0539">Nucleus</keyword>
<evidence type="ECO:0000256" key="2">
    <source>
        <dbReference type="ARBA" id="ARBA00022723"/>
    </source>
</evidence>
<dbReference type="KEGG" id="muo:115456804"/>
<dbReference type="GO" id="GO:0006606">
    <property type="term" value="P:protein import into nucleus"/>
    <property type="evidence" value="ECO:0007669"/>
    <property type="project" value="TreeGrafter"/>
</dbReference>
<dbReference type="GO" id="GO:0016605">
    <property type="term" value="C:PML body"/>
    <property type="evidence" value="ECO:0007669"/>
    <property type="project" value="TreeGrafter"/>
</dbReference>
<dbReference type="RefSeq" id="XP_030041973.1">
    <property type="nucleotide sequence ID" value="XM_030186113.1"/>
</dbReference>
<keyword evidence="3" id="KW-0863">Zinc-finger</keyword>
<dbReference type="AlphaFoldDB" id="A0A6P7WNN0"/>
<evidence type="ECO:0000259" key="8">
    <source>
        <dbReference type="Pfam" id="PF14768"/>
    </source>
</evidence>
<feature type="domain" description="RPA-interacting protein C-terminal" evidence="8">
    <location>
        <begin position="143"/>
        <end position="223"/>
    </location>
</feature>
<keyword evidence="9" id="KW-1185">Reference proteome</keyword>
<dbReference type="InterPro" id="IPR028158">
    <property type="entry name" value="RPA_interact_N_dom"/>
</dbReference>
<feature type="domain" description="RPA-interacting protein N-terminal" evidence="6">
    <location>
        <begin position="6"/>
        <end position="43"/>
    </location>
</feature>
<name>A0A6P7WNN0_9AMPH</name>
<dbReference type="PANTHER" id="PTHR31742:SF1">
    <property type="entry name" value="RPA-INTERACTING PROTEIN"/>
    <property type="match status" value="1"/>
</dbReference>
<dbReference type="Proteomes" id="UP000515156">
    <property type="component" value="Chromosome 13"/>
</dbReference>
<organism evidence="9 10">
    <name type="scientific">Microcaecilia unicolor</name>
    <dbReference type="NCBI Taxonomy" id="1415580"/>
    <lineage>
        <taxon>Eukaryota</taxon>
        <taxon>Metazoa</taxon>
        <taxon>Chordata</taxon>
        <taxon>Craniata</taxon>
        <taxon>Vertebrata</taxon>
        <taxon>Euteleostomi</taxon>
        <taxon>Amphibia</taxon>
        <taxon>Gymnophiona</taxon>
        <taxon>Siphonopidae</taxon>
        <taxon>Microcaecilia</taxon>
    </lineage>
</organism>
<reference evidence="10" key="1">
    <citation type="submission" date="2025-08" db="UniProtKB">
        <authorList>
            <consortium name="RefSeq"/>
        </authorList>
    </citation>
    <scope>IDENTIFICATION</scope>
</reference>
<proteinExistence type="predicted"/>
<evidence type="ECO:0000256" key="1">
    <source>
        <dbReference type="ARBA" id="ARBA00004123"/>
    </source>
</evidence>